<proteinExistence type="predicted"/>
<organism evidence="1 2">
    <name type="scientific">Blattamonas nauphoetae</name>
    <dbReference type="NCBI Taxonomy" id="2049346"/>
    <lineage>
        <taxon>Eukaryota</taxon>
        <taxon>Metamonada</taxon>
        <taxon>Preaxostyla</taxon>
        <taxon>Oxymonadida</taxon>
        <taxon>Blattamonas</taxon>
    </lineage>
</organism>
<dbReference type="Proteomes" id="UP001281761">
    <property type="component" value="Unassembled WGS sequence"/>
</dbReference>
<protein>
    <submittedName>
        <fullName evidence="1">Uncharacterized protein</fullName>
    </submittedName>
</protein>
<evidence type="ECO:0000313" key="1">
    <source>
        <dbReference type="EMBL" id="KAK2949419.1"/>
    </source>
</evidence>
<accession>A0ABQ9XEZ1</accession>
<name>A0ABQ9XEZ1_9EUKA</name>
<evidence type="ECO:0000313" key="2">
    <source>
        <dbReference type="Proteomes" id="UP001281761"/>
    </source>
</evidence>
<sequence>MRRVALLLPLHHHPLEVGHVRDVEMTVGQEDPVAELDSLVDGWLSLSFPLSSAESDDDQVLTLSRNRHSSVDSAALSNVTELCCWIHTRREDKDDRRRDGVVVDQVGHVERRRLGVLRSEFGCDKLRGSEEHAIGTEATDDDETLQVVRLGLPLAGEGNLFRFGASVPATPLAGVCVEGLEDAVEVVELVEFGDVVPLLWFLLEPLDLVLRLQILVDHNSSAQEEVVFGDVDLLVGHQQLDAHLEREQDFVLFEQTTHDVSINVVEMDGVEESDTVSNLRRLLLLAQLLQGDLEALEVRVEGVLIHRVHRRQVDHDEEEERSAAGSRAVSFSCFVDLCVGLLHFGCRLLDAVGSGFAGLQDVHHFLVVDERLGWVEGVEELQDLVLQPKHLRLVLCNSHNEVVLLFVEVGVLLLDNHSQKLLFESLLLHCKVDDGCFCGDFG</sequence>
<dbReference type="EMBL" id="JARBJD010000156">
    <property type="protein sequence ID" value="KAK2949419.1"/>
    <property type="molecule type" value="Genomic_DNA"/>
</dbReference>
<reference evidence="1 2" key="1">
    <citation type="journal article" date="2022" name="bioRxiv">
        <title>Genomics of Preaxostyla Flagellates Illuminates Evolutionary Transitions and the Path Towards Mitochondrial Loss.</title>
        <authorList>
            <person name="Novak L.V.F."/>
            <person name="Treitli S.C."/>
            <person name="Pyrih J."/>
            <person name="Halakuc P."/>
            <person name="Pipaliya S.V."/>
            <person name="Vacek V."/>
            <person name="Brzon O."/>
            <person name="Soukal P."/>
            <person name="Eme L."/>
            <person name="Dacks J.B."/>
            <person name="Karnkowska A."/>
            <person name="Elias M."/>
            <person name="Hampl V."/>
        </authorList>
    </citation>
    <scope>NUCLEOTIDE SEQUENCE [LARGE SCALE GENOMIC DNA]</scope>
    <source>
        <strain evidence="1">NAU3</strain>
        <tissue evidence="1">Gut</tissue>
    </source>
</reference>
<keyword evidence="2" id="KW-1185">Reference proteome</keyword>
<gene>
    <name evidence="1" type="ORF">BLNAU_15614</name>
</gene>
<comment type="caution">
    <text evidence="1">The sequence shown here is derived from an EMBL/GenBank/DDBJ whole genome shotgun (WGS) entry which is preliminary data.</text>
</comment>